<evidence type="ECO:0000313" key="2">
    <source>
        <dbReference type="EMBL" id="MBE4747061.1"/>
    </source>
</evidence>
<reference evidence="2 3" key="1">
    <citation type="submission" date="2020-02" db="EMBL/GenBank/DDBJ databases">
        <authorList>
            <person name="Babadi Z.K."/>
            <person name="Risdian C."/>
            <person name="Ebrahimipour G.H."/>
            <person name="Wink J."/>
        </authorList>
    </citation>
    <scope>NUCLEOTIDE SEQUENCE [LARGE SCALE GENOMIC DNA]</scope>
    <source>
        <strain evidence="2 3">ZKHCc1 1396</strain>
    </source>
</reference>
<accession>A0ABR9PGM6</accession>
<evidence type="ECO:0000256" key="1">
    <source>
        <dbReference type="SAM" id="MobiDB-lite"/>
    </source>
</evidence>
<gene>
    <name evidence="2" type="ORF">G4177_02585</name>
</gene>
<evidence type="ECO:0000313" key="3">
    <source>
        <dbReference type="Proteomes" id="UP001516472"/>
    </source>
</evidence>
<dbReference type="PROSITE" id="PS51257">
    <property type="entry name" value="PROKAR_LIPOPROTEIN"/>
    <property type="match status" value="1"/>
</dbReference>
<dbReference type="EMBL" id="JAAIYO010000001">
    <property type="protein sequence ID" value="MBE4747061.1"/>
    <property type="molecule type" value="Genomic_DNA"/>
</dbReference>
<proteinExistence type="predicted"/>
<protein>
    <recommendedName>
        <fullName evidence="4">Lipoprotein</fullName>
    </recommendedName>
</protein>
<sequence>MRRLLLLGTLLFIGCMRRQGTSPEPSRVEDPSIVFPDFFAQPSLSTDAPGQVYVLDGAVLRAVGVAADAFLPREQEGRSCWNRRESYRFRVLREGDIAFVRMDTDPRACSPGVLLLDGGATYAVRISEGRILRSLHDGEPDSLSAPVGPDAGIPVAPSDRSIPMGDTSWGESHPAFPAQWLDAGTRAPPAPSP</sequence>
<evidence type="ECO:0008006" key="4">
    <source>
        <dbReference type="Google" id="ProtNLM"/>
    </source>
</evidence>
<organism evidence="2 3">
    <name type="scientific">Corallococcus soli</name>
    <dbReference type="NCBI Taxonomy" id="2710757"/>
    <lineage>
        <taxon>Bacteria</taxon>
        <taxon>Pseudomonadati</taxon>
        <taxon>Myxococcota</taxon>
        <taxon>Myxococcia</taxon>
        <taxon>Myxococcales</taxon>
        <taxon>Cystobacterineae</taxon>
        <taxon>Myxococcaceae</taxon>
        <taxon>Corallococcus</taxon>
    </lineage>
</organism>
<name>A0ABR9PGM6_9BACT</name>
<feature type="region of interest" description="Disordered" evidence="1">
    <location>
        <begin position="140"/>
        <end position="193"/>
    </location>
</feature>
<comment type="caution">
    <text evidence="2">The sequence shown here is derived from an EMBL/GenBank/DDBJ whole genome shotgun (WGS) entry which is preliminary data.</text>
</comment>
<dbReference type="Proteomes" id="UP001516472">
    <property type="component" value="Unassembled WGS sequence"/>
</dbReference>
<keyword evidence="3" id="KW-1185">Reference proteome</keyword>
<dbReference type="RefSeq" id="WP_193346475.1">
    <property type="nucleotide sequence ID" value="NZ_CBCSIP010000120.1"/>
</dbReference>